<dbReference type="RefSeq" id="WP_344147308.1">
    <property type="nucleotide sequence ID" value="NZ_BAABIK010000012.1"/>
</dbReference>
<keyword evidence="3" id="KW-1185">Reference proteome</keyword>
<proteinExistence type="predicted"/>
<dbReference type="EMBL" id="BAABIK010000012">
    <property type="protein sequence ID" value="GAA4941804.1"/>
    <property type="molecule type" value="Genomic_DNA"/>
</dbReference>
<dbReference type="InterPro" id="IPR027417">
    <property type="entry name" value="P-loop_NTPase"/>
</dbReference>
<feature type="region of interest" description="Disordered" evidence="1">
    <location>
        <begin position="1"/>
        <end position="81"/>
    </location>
</feature>
<dbReference type="Gene3D" id="3.40.50.300">
    <property type="entry name" value="P-loop containing nucleotide triphosphate hydrolases"/>
    <property type="match status" value="2"/>
</dbReference>
<feature type="compositionally biased region" description="Basic residues" evidence="1">
    <location>
        <begin position="26"/>
        <end position="35"/>
    </location>
</feature>
<organism evidence="2 3">
    <name type="scientific">Streptomonospora halophila</name>
    <dbReference type="NCBI Taxonomy" id="427369"/>
    <lineage>
        <taxon>Bacteria</taxon>
        <taxon>Bacillati</taxon>
        <taxon>Actinomycetota</taxon>
        <taxon>Actinomycetes</taxon>
        <taxon>Streptosporangiales</taxon>
        <taxon>Nocardiopsidaceae</taxon>
        <taxon>Streptomonospora</taxon>
    </lineage>
</organism>
<accession>A0ABP9GMQ7</accession>
<protein>
    <recommendedName>
        <fullName evidence="4">AAA-like domain-containing protein</fullName>
    </recommendedName>
</protein>
<evidence type="ECO:0008006" key="4">
    <source>
        <dbReference type="Google" id="ProtNLM"/>
    </source>
</evidence>
<evidence type="ECO:0000313" key="2">
    <source>
        <dbReference type="EMBL" id="GAA4941804.1"/>
    </source>
</evidence>
<dbReference type="PANTHER" id="PTHR30121">
    <property type="entry name" value="UNCHARACTERIZED PROTEIN YJGR-RELATED"/>
    <property type="match status" value="1"/>
</dbReference>
<dbReference type="InterPro" id="IPR051162">
    <property type="entry name" value="T4SS_component"/>
</dbReference>
<sequence length="541" mass="57979">MASSTDTAATEQPLAPPGAGDDRAERRRRRARRKNEHREQRAAARTASRPDRGRRRPAGEEGADDAALGPLPPVMGWGQREGGASVNIPHVPEFQATTAQACGLFPFVTSSKPPSVGTPIGRDLLSGEVVCLDPLAWLRSGLVTNPGCFVLGQPGTGKSTLVKRLITGAVAFGTRAIVLGDTKPDYTNLIRYLGGQVVEIGRGMDRINPLDSGPLGSSLELLGPEERAQLRWEVRSRRISLLMALCTLVREDRISNAEEVVLGAAVDLLDERLGDGVQPTVPDVLRVIEEGPDGLRALARAGSADRYDERVDDLVFTLRLLCTGSLAGVFDGPTTNPVDLNAPGISVDISRVGAAGDKLLTAAMLCTWSYGFGTVDAMGLLAEQGVMAPRSYIGVMDELWRALRGAPGLVEYADSLTRLNRSKGMASVMVTHSLSDLEALANEEDRAKARGFVDRSAITILAGLPPRELSRVNQITPLTEPEQGLVSSWSSPDSWQPGTLHPGRGRYLIKTGAERLGIPVQMTLTGDEFDLYDTDQAVNRA</sequence>
<evidence type="ECO:0000256" key="1">
    <source>
        <dbReference type="SAM" id="MobiDB-lite"/>
    </source>
</evidence>
<evidence type="ECO:0000313" key="3">
    <source>
        <dbReference type="Proteomes" id="UP001499993"/>
    </source>
</evidence>
<dbReference type="Proteomes" id="UP001499993">
    <property type="component" value="Unassembled WGS sequence"/>
</dbReference>
<feature type="compositionally biased region" description="Polar residues" evidence="1">
    <location>
        <begin position="1"/>
        <end position="10"/>
    </location>
</feature>
<dbReference type="SUPFAM" id="SSF52540">
    <property type="entry name" value="P-loop containing nucleoside triphosphate hydrolases"/>
    <property type="match status" value="1"/>
</dbReference>
<reference evidence="3" key="1">
    <citation type="journal article" date="2019" name="Int. J. Syst. Evol. Microbiol.">
        <title>The Global Catalogue of Microorganisms (GCM) 10K type strain sequencing project: providing services to taxonomists for standard genome sequencing and annotation.</title>
        <authorList>
            <consortium name="The Broad Institute Genomics Platform"/>
            <consortium name="The Broad Institute Genome Sequencing Center for Infectious Disease"/>
            <person name="Wu L."/>
            <person name="Ma J."/>
        </authorList>
    </citation>
    <scope>NUCLEOTIDE SEQUENCE [LARGE SCALE GENOMIC DNA]</scope>
    <source>
        <strain evidence="3">JCM 18123</strain>
    </source>
</reference>
<comment type="caution">
    <text evidence="2">The sequence shown here is derived from an EMBL/GenBank/DDBJ whole genome shotgun (WGS) entry which is preliminary data.</text>
</comment>
<dbReference type="PANTHER" id="PTHR30121:SF6">
    <property type="entry name" value="SLR6007 PROTEIN"/>
    <property type="match status" value="1"/>
</dbReference>
<gene>
    <name evidence="2" type="ORF">GCM10023224_24970</name>
</gene>
<name>A0ABP9GMQ7_9ACTN</name>